<feature type="chain" id="PRO_5016781553" description="Kazal-like domain-containing protein" evidence="1">
    <location>
        <begin position="32"/>
        <end position="92"/>
    </location>
</feature>
<accession>A0A346A329</accession>
<evidence type="ECO:0000313" key="4">
    <source>
        <dbReference type="Proteomes" id="UP000254889"/>
    </source>
</evidence>
<dbReference type="AlphaFoldDB" id="A0A346A329"/>
<gene>
    <name evidence="3" type="ORF">DW352_25450</name>
</gene>
<dbReference type="KEGG" id="ptaw:DW352_25450"/>
<dbReference type="InterPro" id="IPR036058">
    <property type="entry name" value="Kazal_dom_sf"/>
</dbReference>
<dbReference type="RefSeq" id="WP_115693955.1">
    <property type="nucleotide sequence ID" value="NZ_CP031417.1"/>
</dbReference>
<keyword evidence="4" id="KW-1185">Reference proteome</keyword>
<evidence type="ECO:0000313" key="3">
    <source>
        <dbReference type="EMBL" id="AXK83576.1"/>
    </source>
</evidence>
<dbReference type="PROSITE" id="PS51465">
    <property type="entry name" value="KAZAL_2"/>
    <property type="match status" value="1"/>
</dbReference>
<feature type="signal peptide" evidence="1">
    <location>
        <begin position="1"/>
        <end position="31"/>
    </location>
</feature>
<dbReference type="SUPFAM" id="SSF100895">
    <property type="entry name" value="Kazal-type serine protease inhibitors"/>
    <property type="match status" value="1"/>
</dbReference>
<evidence type="ECO:0000259" key="2">
    <source>
        <dbReference type="PROSITE" id="PS51465"/>
    </source>
</evidence>
<sequence>MPFFPGHRAAIGAIAVAVIAASLPATMPAAAQAPAARAAGGFTVAGVAGRKCACTRDYRPVCALMPNGAWRTFSNACTAACADGTVIRRGKC</sequence>
<proteinExistence type="predicted"/>
<dbReference type="OrthoDB" id="9800302at2"/>
<dbReference type="Proteomes" id="UP000254889">
    <property type="component" value="Chromosome"/>
</dbReference>
<protein>
    <recommendedName>
        <fullName evidence="2">Kazal-like domain-containing protein</fullName>
    </recommendedName>
</protein>
<feature type="domain" description="Kazal-like" evidence="2">
    <location>
        <begin position="46"/>
        <end position="92"/>
    </location>
</feature>
<dbReference type="EMBL" id="CP031417">
    <property type="protein sequence ID" value="AXK83576.1"/>
    <property type="molecule type" value="Genomic_DNA"/>
</dbReference>
<dbReference type="Gene3D" id="3.30.60.30">
    <property type="match status" value="1"/>
</dbReference>
<dbReference type="InterPro" id="IPR002350">
    <property type="entry name" value="Kazal_dom"/>
</dbReference>
<organism evidence="3 4">
    <name type="scientific">Pseudolabrys taiwanensis</name>
    <dbReference type="NCBI Taxonomy" id="331696"/>
    <lineage>
        <taxon>Bacteria</taxon>
        <taxon>Pseudomonadati</taxon>
        <taxon>Pseudomonadota</taxon>
        <taxon>Alphaproteobacteria</taxon>
        <taxon>Hyphomicrobiales</taxon>
        <taxon>Xanthobacteraceae</taxon>
        <taxon>Pseudolabrys</taxon>
    </lineage>
</organism>
<reference evidence="3 4" key="1">
    <citation type="submission" date="2018-07" db="EMBL/GenBank/DDBJ databases">
        <authorList>
            <person name="Quirk P.G."/>
            <person name="Krulwich T.A."/>
        </authorList>
    </citation>
    <scope>NUCLEOTIDE SEQUENCE [LARGE SCALE GENOMIC DNA]</scope>
    <source>
        <strain evidence="3 4">CC-BB4</strain>
    </source>
</reference>
<name>A0A346A329_9HYPH</name>
<keyword evidence="1" id="KW-0732">Signal</keyword>
<evidence type="ECO:0000256" key="1">
    <source>
        <dbReference type="SAM" id="SignalP"/>
    </source>
</evidence>